<evidence type="ECO:0000256" key="16">
    <source>
        <dbReference type="ARBA" id="ARBA00093667"/>
    </source>
</evidence>
<dbReference type="GO" id="GO:0003676">
    <property type="term" value="F:nucleic acid binding"/>
    <property type="evidence" value="ECO:0007669"/>
    <property type="project" value="InterPro"/>
</dbReference>
<reference evidence="19" key="1">
    <citation type="submission" date="2024-02" db="UniProtKB">
        <authorList>
            <consortium name="WormBaseParasite"/>
        </authorList>
    </citation>
    <scope>IDENTIFICATION</scope>
</reference>
<comment type="similarity">
    <text evidence="2">Belongs to the eukaryotic/archaeal PrmC-related family.</text>
</comment>
<dbReference type="GO" id="GO:0005634">
    <property type="term" value="C:nucleus"/>
    <property type="evidence" value="ECO:0007669"/>
    <property type="project" value="UniProtKB-SubCell"/>
</dbReference>
<evidence type="ECO:0000313" key="18">
    <source>
        <dbReference type="Proteomes" id="UP000887575"/>
    </source>
</evidence>
<dbReference type="SUPFAM" id="SSF53335">
    <property type="entry name" value="S-adenosyl-L-methionine-dependent methyltransferases"/>
    <property type="match status" value="1"/>
</dbReference>
<evidence type="ECO:0000256" key="5">
    <source>
        <dbReference type="ARBA" id="ARBA00022691"/>
    </source>
</evidence>
<keyword evidence="18" id="KW-1185">Reference proteome</keyword>
<feature type="domain" description="Methyltransferase small" evidence="17">
    <location>
        <begin position="29"/>
        <end position="181"/>
    </location>
</feature>
<keyword evidence="3" id="KW-0489">Methyltransferase</keyword>
<dbReference type="Proteomes" id="UP000887575">
    <property type="component" value="Unassembled WGS sequence"/>
</dbReference>
<evidence type="ECO:0000256" key="1">
    <source>
        <dbReference type="ARBA" id="ARBA00004123"/>
    </source>
</evidence>
<evidence type="ECO:0000256" key="8">
    <source>
        <dbReference type="ARBA" id="ARBA00050903"/>
    </source>
</evidence>
<evidence type="ECO:0000256" key="13">
    <source>
        <dbReference type="ARBA" id="ARBA00080992"/>
    </source>
</evidence>
<comment type="function">
    <text evidence="9">Methyltransferase that can methylate proteins and, to a lower extent, arsenic. Catalytic subunit of a heterodimer with TRMT112, which monomethylates 'Lys-12' of histone H4 (H4K12me1), a modification present at the promoters of numerous genes encoding cell cycle regulators. Catalytic subunit of a heterodimer with TRMT112, which catalyzes N5-methylation of Glu residue of proteins with a Gly-Gln-Xaa-Xaa-Xaa-Arg motif. Methylates ETF1 on 'Gln-185'; ETF1 needs to be complexed to ERF3 in its GTP-bound form to be efficiently methylated. May also play a role in the modulation of arsenic-induced toxicity by mediating the conversion of monomethylarsonous acid (3+) into the less toxic dimethylarsonic acid. It however only plays a limited role in arsenic metabolism compared with AS3MT.</text>
</comment>
<dbReference type="InterPro" id="IPR004557">
    <property type="entry name" value="PrmC-related"/>
</dbReference>
<organism evidence="18 19">
    <name type="scientific">Mesorhabditis belari</name>
    <dbReference type="NCBI Taxonomy" id="2138241"/>
    <lineage>
        <taxon>Eukaryota</taxon>
        <taxon>Metazoa</taxon>
        <taxon>Ecdysozoa</taxon>
        <taxon>Nematoda</taxon>
        <taxon>Chromadorea</taxon>
        <taxon>Rhabditida</taxon>
        <taxon>Rhabditina</taxon>
        <taxon>Rhabditomorpha</taxon>
        <taxon>Rhabditoidea</taxon>
        <taxon>Rhabditidae</taxon>
        <taxon>Mesorhabditinae</taxon>
        <taxon>Mesorhabditis</taxon>
    </lineage>
</organism>
<dbReference type="FunFam" id="3.40.50.150:FF:000077">
    <property type="entry name" value="HemK methyltransferase family member 2"/>
    <property type="match status" value="1"/>
</dbReference>
<dbReference type="WBParaSite" id="MBELARI_LOCUS12625">
    <property type="protein sequence ID" value="MBELARI_LOCUS12625"/>
    <property type="gene ID" value="MBELARI_LOCUS12625"/>
</dbReference>
<dbReference type="NCBIfam" id="TIGR00537">
    <property type="entry name" value="hemK_rel_arch"/>
    <property type="match status" value="1"/>
</dbReference>
<evidence type="ECO:0000256" key="9">
    <source>
        <dbReference type="ARBA" id="ARBA00053180"/>
    </source>
</evidence>
<name>A0AAF3EFI0_9BILA</name>
<dbReference type="GO" id="GO:0035657">
    <property type="term" value="C:eRF1 methyltransferase complex"/>
    <property type="evidence" value="ECO:0007669"/>
    <property type="project" value="TreeGrafter"/>
</dbReference>
<comment type="subcellular location">
    <subcellularLocation>
        <location evidence="1">Nucleus</location>
    </subcellularLocation>
</comment>
<dbReference type="PANTHER" id="PTHR45875">
    <property type="entry name" value="METHYLTRANSFERASE N6AMT1"/>
    <property type="match status" value="1"/>
</dbReference>
<dbReference type="AlphaFoldDB" id="A0AAF3EFI0"/>
<dbReference type="Gene3D" id="3.40.50.150">
    <property type="entry name" value="Vaccinia Virus protein VP39"/>
    <property type="match status" value="1"/>
</dbReference>
<dbReference type="GO" id="GO:0032259">
    <property type="term" value="P:methylation"/>
    <property type="evidence" value="ECO:0007669"/>
    <property type="project" value="UniProtKB-KW"/>
</dbReference>
<dbReference type="PANTHER" id="PTHR45875:SF1">
    <property type="entry name" value="METHYLTRANSFERASE N6AMT1"/>
    <property type="match status" value="1"/>
</dbReference>
<evidence type="ECO:0000256" key="3">
    <source>
        <dbReference type="ARBA" id="ARBA00022603"/>
    </source>
</evidence>
<evidence type="ECO:0000256" key="2">
    <source>
        <dbReference type="ARBA" id="ARBA00006149"/>
    </source>
</evidence>
<proteinExistence type="inferred from homology"/>
<accession>A0AAF3EFI0</accession>
<comment type="catalytic activity">
    <reaction evidence="8">
        <text>methylarsonous acid + S-adenosyl-L-methionine = dimethylarsinate + S-adenosyl-L-homocysteine + 2 H(+)</text>
        <dbReference type="Rhea" id="RHEA:11684"/>
        <dbReference type="ChEBI" id="CHEBI:15378"/>
        <dbReference type="ChEBI" id="CHEBI:16223"/>
        <dbReference type="ChEBI" id="CHEBI:17826"/>
        <dbReference type="ChEBI" id="CHEBI:57856"/>
        <dbReference type="ChEBI" id="CHEBI:59789"/>
    </reaction>
</comment>
<evidence type="ECO:0000313" key="19">
    <source>
        <dbReference type="WBParaSite" id="MBELARI_LOCUS12625"/>
    </source>
</evidence>
<dbReference type="PROSITE" id="PS00092">
    <property type="entry name" value="N6_MTASE"/>
    <property type="match status" value="1"/>
</dbReference>
<evidence type="ECO:0000256" key="14">
    <source>
        <dbReference type="ARBA" id="ARBA00083337"/>
    </source>
</evidence>
<evidence type="ECO:0000256" key="6">
    <source>
        <dbReference type="ARBA" id="ARBA00023242"/>
    </source>
</evidence>
<evidence type="ECO:0000259" key="17">
    <source>
        <dbReference type="Pfam" id="PF05175"/>
    </source>
</evidence>
<keyword evidence="4" id="KW-0808">Transferase</keyword>
<dbReference type="CDD" id="cd02440">
    <property type="entry name" value="AdoMet_MTases"/>
    <property type="match status" value="1"/>
</dbReference>
<keyword evidence="6" id="KW-0539">Nucleus</keyword>
<evidence type="ECO:0000256" key="12">
    <source>
        <dbReference type="ARBA" id="ARBA00076540"/>
    </source>
</evidence>
<sequence>MSEGLPTPDYSLSIEQRESVYEPAEDTFLLLDALEKDIKKLRALDARIVLEIGCGSGVVSTFVAQNLGKHAFHLGTDINFVAARCTRQTARMNRIELDTIQTDLIRGLRLDRVVDILLFNPPYVPTESEATTDIERTWAGGPTGRGTLDRFLPEVPRLLSSQGVFYLVALHQNDIPSLLNHNEKELKGEIVMQRRCGIEHLYILKFSRI</sequence>
<evidence type="ECO:0000256" key="15">
    <source>
        <dbReference type="ARBA" id="ARBA00093624"/>
    </source>
</evidence>
<evidence type="ECO:0000256" key="11">
    <source>
        <dbReference type="ARBA" id="ARBA00075330"/>
    </source>
</evidence>
<comment type="subunit">
    <text evidence="10">Heterodimer; heterodimerization with TRMT112 is required for S-adenosyl-L-methionine-binding.</text>
</comment>
<evidence type="ECO:0000256" key="4">
    <source>
        <dbReference type="ARBA" id="ARBA00022679"/>
    </source>
</evidence>
<dbReference type="Pfam" id="PF05175">
    <property type="entry name" value="MTS"/>
    <property type="match status" value="1"/>
</dbReference>
<dbReference type="InterPro" id="IPR052190">
    <property type="entry name" value="Euk-Arch_PrmC-MTase"/>
</dbReference>
<protein>
    <recommendedName>
        <fullName evidence="15">Methyltransferase HEMK2</fullName>
    </recommendedName>
    <alternativeName>
        <fullName evidence="14">HemK methyltransferase family member 2</fullName>
    </alternativeName>
    <alternativeName>
        <fullName evidence="12">Lysine N-methyltransferase 9</fullName>
    </alternativeName>
    <alternativeName>
        <fullName evidence="11">Methylarsonite methyltransferase N6AMT1</fullName>
    </alternativeName>
    <alternativeName>
        <fullName evidence="16">Methyltransferase N6AMT1</fullName>
    </alternativeName>
    <alternativeName>
        <fullName evidence="13">Protein N(5)-glutamine methyltransferase</fullName>
    </alternativeName>
</protein>
<keyword evidence="5" id="KW-0949">S-adenosyl-L-methionine</keyword>
<dbReference type="GO" id="GO:0036009">
    <property type="term" value="F:protein-glutamine N-methyltransferase activity"/>
    <property type="evidence" value="ECO:0007669"/>
    <property type="project" value="UniProtKB-ARBA"/>
</dbReference>
<comment type="catalytic activity">
    <reaction evidence="7">
        <text>L-lysyl-[histone] + S-adenosyl-L-methionine = N(6)-methyl-L-lysyl-[histone] + S-adenosyl-L-homocysteine + H(+)</text>
        <dbReference type="Rhea" id="RHEA:10024"/>
        <dbReference type="Rhea" id="RHEA-COMP:9845"/>
        <dbReference type="Rhea" id="RHEA-COMP:9846"/>
        <dbReference type="ChEBI" id="CHEBI:15378"/>
        <dbReference type="ChEBI" id="CHEBI:29969"/>
        <dbReference type="ChEBI" id="CHEBI:57856"/>
        <dbReference type="ChEBI" id="CHEBI:59789"/>
        <dbReference type="ChEBI" id="CHEBI:61929"/>
    </reaction>
    <physiologicalReaction direction="left-to-right" evidence="7">
        <dbReference type="Rhea" id="RHEA:10025"/>
    </physiologicalReaction>
</comment>
<dbReference type="InterPro" id="IPR002052">
    <property type="entry name" value="DNA_methylase_N6_adenine_CS"/>
</dbReference>
<evidence type="ECO:0000256" key="7">
    <source>
        <dbReference type="ARBA" id="ARBA00048619"/>
    </source>
</evidence>
<dbReference type="InterPro" id="IPR007848">
    <property type="entry name" value="Small_mtfrase_dom"/>
</dbReference>
<evidence type="ECO:0000256" key="10">
    <source>
        <dbReference type="ARBA" id="ARBA00062344"/>
    </source>
</evidence>
<dbReference type="InterPro" id="IPR029063">
    <property type="entry name" value="SAM-dependent_MTases_sf"/>
</dbReference>